<evidence type="ECO:0000256" key="1">
    <source>
        <dbReference type="ARBA" id="ARBA00022729"/>
    </source>
</evidence>
<accession>A0ABU7IMI4</accession>
<dbReference type="EMBL" id="JAZDDF010000011">
    <property type="protein sequence ID" value="MEE1974021.1"/>
    <property type="molecule type" value="Genomic_DNA"/>
</dbReference>
<keyword evidence="1" id="KW-0732">Signal</keyword>
<dbReference type="RefSeq" id="WP_330072497.1">
    <property type="nucleotide sequence ID" value="NZ_JAZDDF010000011.1"/>
</dbReference>
<feature type="non-terminal residue" evidence="3">
    <location>
        <position position="1"/>
    </location>
</feature>
<organism evidence="3 4">
    <name type="scientific">Maribacter flavus</name>
    <dbReference type="NCBI Taxonomy" id="1658664"/>
    <lineage>
        <taxon>Bacteria</taxon>
        <taxon>Pseudomonadati</taxon>
        <taxon>Bacteroidota</taxon>
        <taxon>Flavobacteriia</taxon>
        <taxon>Flavobacteriales</taxon>
        <taxon>Flavobacteriaceae</taxon>
        <taxon>Maribacter</taxon>
    </lineage>
</organism>
<dbReference type="NCBIfam" id="TIGR04183">
    <property type="entry name" value="Por_Secre_tail"/>
    <property type="match status" value="1"/>
</dbReference>
<comment type="caution">
    <text evidence="3">The sequence shown here is derived from an EMBL/GenBank/DDBJ whole genome shotgun (WGS) entry which is preliminary data.</text>
</comment>
<protein>
    <submittedName>
        <fullName evidence="3">T9SS type A sorting domain-containing protein</fullName>
    </submittedName>
</protein>
<proteinExistence type="predicted"/>
<sequence length="113" mass="12378">GAGTTTITATTNDGSFTDNIEVSVISDEGIILYPNPTTNLVYIKIPSKQIELSPVDTIGLYEISGKLILEYSNQFTTETLFPMDIPEVQTGIYLLKINYKDDSSVTKKIILGN</sequence>
<dbReference type="InterPro" id="IPR026444">
    <property type="entry name" value="Secre_tail"/>
</dbReference>
<gene>
    <name evidence="3" type="ORF">V1H85_16300</name>
</gene>
<keyword evidence="4" id="KW-1185">Reference proteome</keyword>
<feature type="domain" description="Secretion system C-terminal sorting" evidence="2">
    <location>
        <begin position="32"/>
        <end position="110"/>
    </location>
</feature>
<name>A0ABU7IMI4_9FLAO</name>
<evidence type="ECO:0000313" key="3">
    <source>
        <dbReference type="EMBL" id="MEE1974021.1"/>
    </source>
</evidence>
<dbReference type="Pfam" id="PF18962">
    <property type="entry name" value="Por_Secre_tail"/>
    <property type="match status" value="1"/>
</dbReference>
<evidence type="ECO:0000259" key="2">
    <source>
        <dbReference type="Pfam" id="PF18962"/>
    </source>
</evidence>
<dbReference type="Proteomes" id="UP001343698">
    <property type="component" value="Unassembled WGS sequence"/>
</dbReference>
<reference evidence="3 4" key="1">
    <citation type="submission" date="2024-01" db="EMBL/GenBank/DDBJ databases">
        <title>Maribacter spp. originated from different algae showed divergent polysaccharides utilization ability.</title>
        <authorList>
            <person name="Wang H."/>
            <person name="Wu Y."/>
        </authorList>
    </citation>
    <scope>NUCLEOTIDE SEQUENCE [LARGE SCALE GENOMIC DNA]</scope>
    <source>
        <strain evidence="3 4">KPT27_14</strain>
    </source>
</reference>
<evidence type="ECO:0000313" key="4">
    <source>
        <dbReference type="Proteomes" id="UP001343698"/>
    </source>
</evidence>